<feature type="domain" description="FAD/NAD(P)-binding" evidence="5">
    <location>
        <begin position="6"/>
        <end position="301"/>
    </location>
</feature>
<proteinExistence type="predicted"/>
<dbReference type="Gene3D" id="3.50.50.60">
    <property type="entry name" value="FAD/NAD(P)-binding domain"/>
    <property type="match status" value="2"/>
</dbReference>
<dbReference type="SUPFAM" id="SSF55424">
    <property type="entry name" value="FAD/NAD-linked reductases, dimerisation (C-terminal) domain"/>
    <property type="match status" value="1"/>
</dbReference>
<name>A0ABV2VPL9_9ACTN</name>
<reference evidence="7 8" key="1">
    <citation type="submission" date="2024-06" db="EMBL/GenBank/DDBJ databases">
        <title>The Natural Products Discovery Center: Release of the First 8490 Sequenced Strains for Exploring Actinobacteria Biosynthetic Diversity.</title>
        <authorList>
            <person name="Kalkreuter E."/>
            <person name="Kautsar S.A."/>
            <person name="Yang D."/>
            <person name="Bader C.D."/>
            <person name="Teijaro C.N."/>
            <person name="Fluegel L."/>
            <person name="Davis C.M."/>
            <person name="Simpson J.R."/>
            <person name="Lauterbach L."/>
            <person name="Steele A.D."/>
            <person name="Gui C."/>
            <person name="Meng S."/>
            <person name="Li G."/>
            <person name="Viehrig K."/>
            <person name="Ye F."/>
            <person name="Su P."/>
            <person name="Kiefer A.F."/>
            <person name="Nichols A."/>
            <person name="Cepeda A.J."/>
            <person name="Yan W."/>
            <person name="Fan B."/>
            <person name="Jiang Y."/>
            <person name="Adhikari A."/>
            <person name="Zheng C.-J."/>
            <person name="Schuster L."/>
            <person name="Cowan T.M."/>
            <person name="Smanski M.J."/>
            <person name="Chevrette M.G."/>
            <person name="De Carvalho L.P.S."/>
            <person name="Shen B."/>
        </authorList>
    </citation>
    <scope>NUCLEOTIDE SEQUENCE [LARGE SCALE GENOMIC DNA]</scope>
    <source>
        <strain evidence="7 8">NPDC006286</strain>
    </source>
</reference>
<comment type="caution">
    <text evidence="7">The sequence shown here is derived from an EMBL/GenBank/DDBJ whole genome shotgun (WGS) entry which is preliminary data.</text>
</comment>
<dbReference type="RefSeq" id="WP_355666420.1">
    <property type="nucleotide sequence ID" value="NZ_JBEXRX010000079.1"/>
</dbReference>
<dbReference type="PANTHER" id="PTHR43557">
    <property type="entry name" value="APOPTOSIS-INDUCING FACTOR 1"/>
    <property type="match status" value="1"/>
</dbReference>
<dbReference type="Pfam" id="PF14759">
    <property type="entry name" value="Reductase_C"/>
    <property type="match status" value="1"/>
</dbReference>
<dbReference type="SUPFAM" id="SSF51905">
    <property type="entry name" value="FAD/NAD(P)-binding domain"/>
    <property type="match status" value="1"/>
</dbReference>
<keyword evidence="2" id="KW-0285">Flavoprotein</keyword>
<dbReference type="Pfam" id="PF07992">
    <property type="entry name" value="Pyr_redox_2"/>
    <property type="match status" value="1"/>
</dbReference>
<evidence type="ECO:0000313" key="8">
    <source>
        <dbReference type="Proteomes" id="UP001550348"/>
    </source>
</evidence>
<keyword evidence="4" id="KW-0560">Oxidoreductase</keyword>
<evidence type="ECO:0000256" key="1">
    <source>
        <dbReference type="ARBA" id="ARBA00001974"/>
    </source>
</evidence>
<evidence type="ECO:0000256" key="3">
    <source>
        <dbReference type="ARBA" id="ARBA00022827"/>
    </source>
</evidence>
<keyword evidence="8" id="KW-1185">Reference proteome</keyword>
<dbReference type="InterPro" id="IPR016156">
    <property type="entry name" value="FAD/NAD-linked_Rdtase_dimer_sf"/>
</dbReference>
<protein>
    <submittedName>
        <fullName evidence="7">FAD-dependent oxidoreductase</fullName>
    </submittedName>
</protein>
<dbReference type="PRINTS" id="PR00411">
    <property type="entry name" value="PNDRDTASEI"/>
</dbReference>
<feature type="domain" description="Reductase C-terminal" evidence="6">
    <location>
        <begin position="322"/>
        <end position="395"/>
    </location>
</feature>
<dbReference type="InterPro" id="IPR023753">
    <property type="entry name" value="FAD/NAD-binding_dom"/>
</dbReference>
<comment type="cofactor">
    <cofactor evidence="1">
        <name>FAD</name>
        <dbReference type="ChEBI" id="CHEBI:57692"/>
    </cofactor>
</comment>
<dbReference type="PRINTS" id="PR00368">
    <property type="entry name" value="FADPNR"/>
</dbReference>
<evidence type="ECO:0000256" key="2">
    <source>
        <dbReference type="ARBA" id="ARBA00022630"/>
    </source>
</evidence>
<dbReference type="InterPro" id="IPR036188">
    <property type="entry name" value="FAD/NAD-bd_sf"/>
</dbReference>
<organism evidence="7 8">
    <name type="scientific">Micromonospora fulviviridis</name>
    <dbReference type="NCBI Taxonomy" id="47860"/>
    <lineage>
        <taxon>Bacteria</taxon>
        <taxon>Bacillati</taxon>
        <taxon>Actinomycetota</taxon>
        <taxon>Actinomycetes</taxon>
        <taxon>Micromonosporales</taxon>
        <taxon>Micromonosporaceae</taxon>
        <taxon>Micromonospora</taxon>
    </lineage>
</organism>
<evidence type="ECO:0000256" key="4">
    <source>
        <dbReference type="ARBA" id="ARBA00023002"/>
    </source>
</evidence>
<evidence type="ECO:0000259" key="5">
    <source>
        <dbReference type="Pfam" id="PF07992"/>
    </source>
</evidence>
<dbReference type="Proteomes" id="UP001550348">
    <property type="component" value="Unassembled WGS sequence"/>
</dbReference>
<dbReference type="InterPro" id="IPR050446">
    <property type="entry name" value="FAD-oxidoreductase/Apoptosis"/>
</dbReference>
<gene>
    <name evidence="7" type="ORF">ABZ071_23080</name>
</gene>
<sequence>MDTAGLVVVGASLAGLRAVEAARLIGHTGPITLVGAEPHLPYDRPPLSKEFLDGPEEPEPPYFRPADSLRADLGVDLRLGAPATDLDPDRRTVAVAGTPIRYDALILATGAAARPLPGTAGMAGVHTLRGLDDARAIRSALVPGTRVVIVGAGFIGAEIACAARRRGVAATVVEAAPAPLLRAVGAEFGPILGDVLRRHGVDLRCGGGVANLVGENRVRAVRLADGTELPADLVVVGIGAVAATDWLADSGLKLDDGVVCDETLSTAVGAVYAAGDVARWFNPTFGQVMRLENWTTAAEQAAVAARNAVDPDGERSCATVPYFWSDWNGDRVQFVGLPEGDETTFVRGGPDTDAFLALYRRGDRVIGALGLNQRRTVIRLRGAIGRGAGWDETVAALRGQPFPSATTRGRSGASPG</sequence>
<dbReference type="Gene3D" id="3.30.390.30">
    <property type="match status" value="1"/>
</dbReference>
<keyword evidence="3" id="KW-0274">FAD</keyword>
<evidence type="ECO:0000313" key="7">
    <source>
        <dbReference type="EMBL" id="MEU0154744.1"/>
    </source>
</evidence>
<accession>A0ABV2VPL9</accession>
<dbReference type="PANTHER" id="PTHR43557:SF2">
    <property type="entry name" value="RIESKE DOMAIN-CONTAINING PROTEIN-RELATED"/>
    <property type="match status" value="1"/>
</dbReference>
<dbReference type="EMBL" id="JBEXRX010000079">
    <property type="protein sequence ID" value="MEU0154744.1"/>
    <property type="molecule type" value="Genomic_DNA"/>
</dbReference>
<evidence type="ECO:0000259" key="6">
    <source>
        <dbReference type="Pfam" id="PF14759"/>
    </source>
</evidence>
<dbReference type="InterPro" id="IPR028202">
    <property type="entry name" value="Reductase_C"/>
</dbReference>